<sequence>MDINSLKNSVSVRLMVIGFLTVVLMIPATMVMLLISERESRRDSVAYEISGKWGGTQYVTGPVLTVPFKKYYKDDKGNLKYSTHYAHLLPEKLAYNAVINPEIRYRG</sequence>
<keyword evidence="1" id="KW-0812">Transmembrane</keyword>
<dbReference type="PANTHER" id="PTHR30092">
    <property type="entry name" value="INNER MEMBRANE PROTEIN CRED"/>
    <property type="match status" value="1"/>
</dbReference>
<reference evidence="2" key="1">
    <citation type="journal article" date="2015" name="Nature">
        <title>Complex archaea that bridge the gap between prokaryotes and eukaryotes.</title>
        <authorList>
            <person name="Spang A."/>
            <person name="Saw J.H."/>
            <person name="Jorgensen S.L."/>
            <person name="Zaremba-Niedzwiedzka K."/>
            <person name="Martijn J."/>
            <person name="Lind A.E."/>
            <person name="van Eijk R."/>
            <person name="Schleper C."/>
            <person name="Guy L."/>
            <person name="Ettema T.J."/>
        </authorList>
    </citation>
    <scope>NUCLEOTIDE SEQUENCE</scope>
</reference>
<protein>
    <recommendedName>
        <fullName evidence="3">Inner membrane protein CreD</fullName>
    </recommendedName>
</protein>
<dbReference type="PANTHER" id="PTHR30092:SF0">
    <property type="entry name" value="INNER MEMBRANE PROTEIN CRED"/>
    <property type="match status" value="1"/>
</dbReference>
<evidence type="ECO:0008006" key="3">
    <source>
        <dbReference type="Google" id="ProtNLM"/>
    </source>
</evidence>
<feature type="transmembrane region" description="Helical" evidence="1">
    <location>
        <begin position="12"/>
        <end position="35"/>
    </location>
</feature>
<evidence type="ECO:0000313" key="2">
    <source>
        <dbReference type="EMBL" id="KKL57901.1"/>
    </source>
</evidence>
<dbReference type="Pfam" id="PF06123">
    <property type="entry name" value="CreD"/>
    <property type="match status" value="1"/>
</dbReference>
<dbReference type="GO" id="GO:0005886">
    <property type="term" value="C:plasma membrane"/>
    <property type="evidence" value="ECO:0007669"/>
    <property type="project" value="TreeGrafter"/>
</dbReference>
<dbReference type="InterPro" id="IPR010364">
    <property type="entry name" value="Uncharacterised_IM_CreD"/>
</dbReference>
<keyword evidence="1" id="KW-1133">Transmembrane helix</keyword>
<dbReference type="AlphaFoldDB" id="A0A0F9DW17"/>
<dbReference type="EMBL" id="LAZR01030002">
    <property type="protein sequence ID" value="KKL57901.1"/>
    <property type="molecule type" value="Genomic_DNA"/>
</dbReference>
<gene>
    <name evidence="2" type="ORF">LCGC14_2230790</name>
</gene>
<evidence type="ECO:0000256" key="1">
    <source>
        <dbReference type="SAM" id="Phobius"/>
    </source>
</evidence>
<organism evidence="2">
    <name type="scientific">marine sediment metagenome</name>
    <dbReference type="NCBI Taxonomy" id="412755"/>
    <lineage>
        <taxon>unclassified sequences</taxon>
        <taxon>metagenomes</taxon>
        <taxon>ecological metagenomes</taxon>
    </lineage>
</organism>
<feature type="non-terminal residue" evidence="2">
    <location>
        <position position="107"/>
    </location>
</feature>
<comment type="caution">
    <text evidence="2">The sequence shown here is derived from an EMBL/GenBank/DDBJ whole genome shotgun (WGS) entry which is preliminary data.</text>
</comment>
<proteinExistence type="predicted"/>
<keyword evidence="1" id="KW-0472">Membrane</keyword>
<accession>A0A0F9DW17</accession>
<name>A0A0F9DW17_9ZZZZ</name>